<feature type="region of interest" description="Disordered" evidence="1">
    <location>
        <begin position="47"/>
        <end position="69"/>
    </location>
</feature>
<protein>
    <submittedName>
        <fullName evidence="2">Uncharacterized protein</fullName>
    </submittedName>
</protein>
<proteinExistence type="predicted"/>
<accession>A0A2Z7D7L6</accession>
<dbReference type="Proteomes" id="UP000250235">
    <property type="component" value="Unassembled WGS sequence"/>
</dbReference>
<dbReference type="AlphaFoldDB" id="A0A2Z7D7L6"/>
<name>A0A2Z7D7L6_9LAMI</name>
<dbReference type="EMBL" id="KQ988480">
    <property type="protein sequence ID" value="KZV55630.1"/>
    <property type="molecule type" value="Genomic_DNA"/>
</dbReference>
<evidence type="ECO:0000256" key="1">
    <source>
        <dbReference type="SAM" id="MobiDB-lite"/>
    </source>
</evidence>
<organism evidence="2 3">
    <name type="scientific">Dorcoceras hygrometricum</name>
    <dbReference type="NCBI Taxonomy" id="472368"/>
    <lineage>
        <taxon>Eukaryota</taxon>
        <taxon>Viridiplantae</taxon>
        <taxon>Streptophyta</taxon>
        <taxon>Embryophyta</taxon>
        <taxon>Tracheophyta</taxon>
        <taxon>Spermatophyta</taxon>
        <taxon>Magnoliopsida</taxon>
        <taxon>eudicotyledons</taxon>
        <taxon>Gunneridae</taxon>
        <taxon>Pentapetalae</taxon>
        <taxon>asterids</taxon>
        <taxon>lamiids</taxon>
        <taxon>Lamiales</taxon>
        <taxon>Gesneriaceae</taxon>
        <taxon>Didymocarpoideae</taxon>
        <taxon>Trichosporeae</taxon>
        <taxon>Loxocarpinae</taxon>
        <taxon>Dorcoceras</taxon>
    </lineage>
</organism>
<gene>
    <name evidence="2" type="ORF">F511_33519</name>
</gene>
<keyword evidence="3" id="KW-1185">Reference proteome</keyword>
<reference evidence="2 3" key="1">
    <citation type="journal article" date="2015" name="Proc. Natl. Acad. Sci. U.S.A.">
        <title>The resurrection genome of Boea hygrometrica: A blueprint for survival of dehydration.</title>
        <authorList>
            <person name="Xiao L."/>
            <person name="Yang G."/>
            <person name="Zhang L."/>
            <person name="Yang X."/>
            <person name="Zhao S."/>
            <person name="Ji Z."/>
            <person name="Zhou Q."/>
            <person name="Hu M."/>
            <person name="Wang Y."/>
            <person name="Chen M."/>
            <person name="Xu Y."/>
            <person name="Jin H."/>
            <person name="Xiao X."/>
            <person name="Hu G."/>
            <person name="Bao F."/>
            <person name="Hu Y."/>
            <person name="Wan P."/>
            <person name="Li L."/>
            <person name="Deng X."/>
            <person name="Kuang T."/>
            <person name="Xiang C."/>
            <person name="Zhu J.K."/>
            <person name="Oliver M.J."/>
            <person name="He Y."/>
        </authorList>
    </citation>
    <scope>NUCLEOTIDE SEQUENCE [LARGE SCALE GENOMIC DNA]</scope>
    <source>
        <strain evidence="3">cv. XS01</strain>
    </source>
</reference>
<evidence type="ECO:0000313" key="3">
    <source>
        <dbReference type="Proteomes" id="UP000250235"/>
    </source>
</evidence>
<sequence>MAISKSGVARDSIAIHTSWRSNSHITCATRASGESSITNHRLLYALGPHPIPTPDDPNGVGKRVKLRNQ</sequence>
<evidence type="ECO:0000313" key="2">
    <source>
        <dbReference type="EMBL" id="KZV55630.1"/>
    </source>
</evidence>